<dbReference type="PROSITE" id="PS00906">
    <property type="entry name" value="UROD_1"/>
    <property type="match status" value="1"/>
</dbReference>
<evidence type="ECO:0000256" key="10">
    <source>
        <dbReference type="ARBA" id="ARBA00023244"/>
    </source>
</evidence>
<reference evidence="17 18" key="1">
    <citation type="journal article" date="2019" name="Genome Biol. Evol.">
        <title>The Rhododendron genome and chromosomal organization provide insight into shared whole-genome duplications across the heath family (Ericaceae).</title>
        <authorList>
            <person name="Soza V.L."/>
            <person name="Lindsley D."/>
            <person name="Waalkes A."/>
            <person name="Ramage E."/>
            <person name="Patwardhan R.P."/>
            <person name="Burton J.N."/>
            <person name="Adey A."/>
            <person name="Kumar A."/>
            <person name="Qiu R."/>
            <person name="Shendure J."/>
            <person name="Hall B."/>
        </authorList>
    </citation>
    <scope>NUCLEOTIDE SEQUENCE [LARGE SCALE GENOMIC DNA]</scope>
    <source>
        <strain evidence="17">RSF 1966-606</strain>
    </source>
</reference>
<comment type="catalytic activity">
    <reaction evidence="11 12">
        <text>uroporphyrinogen III + 4 H(+) = coproporphyrinogen III + 4 CO2</text>
        <dbReference type="Rhea" id="RHEA:19865"/>
        <dbReference type="ChEBI" id="CHEBI:15378"/>
        <dbReference type="ChEBI" id="CHEBI:16526"/>
        <dbReference type="ChEBI" id="CHEBI:57308"/>
        <dbReference type="ChEBI" id="CHEBI:57309"/>
        <dbReference type="EC" id="4.1.1.37"/>
    </reaction>
</comment>
<evidence type="ECO:0000256" key="5">
    <source>
        <dbReference type="ARBA" id="ARBA00011738"/>
    </source>
</evidence>
<dbReference type="GO" id="GO:0004853">
    <property type="term" value="F:uroporphyrinogen decarboxylase activity"/>
    <property type="evidence" value="ECO:0007669"/>
    <property type="project" value="UniProtKB-EC"/>
</dbReference>
<proteinExistence type="inferred from homology"/>
<keyword evidence="14" id="KW-0732">Signal</keyword>
<dbReference type="AlphaFoldDB" id="A0A6A4LUP3"/>
<feature type="signal peptide" evidence="14">
    <location>
        <begin position="1"/>
        <end position="34"/>
    </location>
</feature>
<comment type="subunit">
    <text evidence="5">Homodimer.</text>
</comment>
<keyword evidence="10 12" id="KW-0627">Porphyrin biosynthesis</keyword>
<evidence type="ECO:0000256" key="13">
    <source>
        <dbReference type="RuleBase" id="RU004169"/>
    </source>
</evidence>
<dbReference type="InterPro" id="IPR006361">
    <property type="entry name" value="Uroporphyrinogen_deCO2ase_HemE"/>
</dbReference>
<feature type="chain" id="PRO_5025640023" description="Uroporphyrinogen decarboxylase" evidence="14">
    <location>
        <begin position="35"/>
        <end position="399"/>
    </location>
</feature>
<evidence type="ECO:0000256" key="9">
    <source>
        <dbReference type="ARBA" id="ARBA00023239"/>
    </source>
</evidence>
<evidence type="ECO:0000256" key="7">
    <source>
        <dbReference type="ARBA" id="ARBA00022793"/>
    </source>
</evidence>
<evidence type="ECO:0000256" key="11">
    <source>
        <dbReference type="ARBA" id="ARBA00048033"/>
    </source>
</evidence>
<comment type="subcellular location">
    <subcellularLocation>
        <location evidence="2">Plastid</location>
        <location evidence="2">Chloroplast</location>
    </subcellularLocation>
</comment>
<keyword evidence="7 12" id="KW-0210">Decarboxylase</keyword>
<evidence type="ECO:0000256" key="12">
    <source>
        <dbReference type="RuleBase" id="RU000554"/>
    </source>
</evidence>
<dbReference type="Proteomes" id="UP000428333">
    <property type="component" value="Linkage Group LG06"/>
</dbReference>
<keyword evidence="9 12" id="KW-0456">Lyase</keyword>
<comment type="caution">
    <text evidence="17">The sequence shown here is derived from an EMBL/GenBank/DDBJ whole genome shotgun (WGS) entry which is preliminary data.</text>
</comment>
<dbReference type="UniPathway" id="UPA00251">
    <property type="reaction ID" value="UER00321"/>
</dbReference>
<dbReference type="FunFam" id="3.20.20.210:FF:000006">
    <property type="entry name" value="Uroporphyrinogen decarboxylase"/>
    <property type="match status" value="1"/>
</dbReference>
<feature type="domain" description="Uroporphyrinogen decarboxylase (URO-D)" evidence="15">
    <location>
        <begin position="41"/>
        <end position="50"/>
    </location>
</feature>
<evidence type="ECO:0000256" key="4">
    <source>
        <dbReference type="ARBA" id="ARBA00009935"/>
    </source>
</evidence>
<evidence type="ECO:0000259" key="16">
    <source>
        <dbReference type="PROSITE" id="PS00907"/>
    </source>
</evidence>
<sequence>MRWKKTHPSVFFALFTSSMYHLVLDPLLLQAARGDPVSRPPAWMMRQAGRYMAVYRKLAKKHPSFRERSETIDLIVEISLQPWEAFRPDGVIIFSDILTPLPAFGVPFDIEEVRGPVIQSPLRSEECLKALHPIDLDKLHFVGESLKILRREVGGQAAILGFVGAPWTIATYIVEGGTTRTYTTIKSMCHTAPHVLRALLSHLTKAIAEYIVFQVNSGADCVQIFDSWGGQLPPNMWEQWSKPYIQELWYHLSFSNDLLRFLRLQIVSLVRKKCPGTPLVLYINGNGGLLERMKGTGVDVIGLDWTVDMADGRKRLGSGISIQGNVDPAYLFSPLPALTDEIQRVVKCAGPRGHILNLGHGVLVGTPEEAVAHFFDVARSIKFDTIAEDHLREERKLVV</sequence>
<dbReference type="PANTHER" id="PTHR21091:SF167">
    <property type="entry name" value="UROPORPHYRINOGEN DECARBOXYLASE 1, CHLOROPLASTIC"/>
    <property type="match status" value="1"/>
</dbReference>
<evidence type="ECO:0000259" key="15">
    <source>
        <dbReference type="PROSITE" id="PS00906"/>
    </source>
</evidence>
<organism evidence="17 18">
    <name type="scientific">Rhododendron williamsianum</name>
    <dbReference type="NCBI Taxonomy" id="262921"/>
    <lineage>
        <taxon>Eukaryota</taxon>
        <taxon>Viridiplantae</taxon>
        <taxon>Streptophyta</taxon>
        <taxon>Embryophyta</taxon>
        <taxon>Tracheophyta</taxon>
        <taxon>Spermatophyta</taxon>
        <taxon>Magnoliopsida</taxon>
        <taxon>eudicotyledons</taxon>
        <taxon>Gunneridae</taxon>
        <taxon>Pentapetalae</taxon>
        <taxon>asterids</taxon>
        <taxon>Ericales</taxon>
        <taxon>Ericaceae</taxon>
        <taxon>Ericoideae</taxon>
        <taxon>Rhodoreae</taxon>
        <taxon>Rhododendron</taxon>
    </lineage>
</organism>
<dbReference type="SUPFAM" id="SSF51726">
    <property type="entry name" value="UROD/MetE-like"/>
    <property type="match status" value="1"/>
</dbReference>
<dbReference type="NCBIfam" id="TIGR01464">
    <property type="entry name" value="hemE"/>
    <property type="match status" value="1"/>
</dbReference>
<dbReference type="InterPro" id="IPR038071">
    <property type="entry name" value="UROD/MetE-like_sf"/>
</dbReference>
<dbReference type="GO" id="GO:0015995">
    <property type="term" value="P:chlorophyll biosynthetic process"/>
    <property type="evidence" value="ECO:0007669"/>
    <property type="project" value="UniProtKB-KW"/>
</dbReference>
<comment type="similarity">
    <text evidence="4 13">Belongs to the uroporphyrinogen decarboxylase family.</text>
</comment>
<dbReference type="PANTHER" id="PTHR21091">
    <property type="entry name" value="METHYLTETRAHYDROFOLATE:HOMOCYSTEINE METHYLTRANSFERASE RELATED"/>
    <property type="match status" value="1"/>
</dbReference>
<name>A0A6A4LUP3_9ERIC</name>
<dbReference type="GO" id="GO:0009507">
    <property type="term" value="C:chloroplast"/>
    <property type="evidence" value="ECO:0007669"/>
    <property type="project" value="UniProtKB-SubCell"/>
</dbReference>
<evidence type="ECO:0000256" key="1">
    <source>
        <dbReference type="ARBA" id="ARBA00002448"/>
    </source>
</evidence>
<comment type="function">
    <text evidence="1">Catalyzes the decarboxylation of four acetate groups of uroporphyrinogen-III to yield coproporphyrinogen-III.</text>
</comment>
<evidence type="ECO:0000313" key="17">
    <source>
        <dbReference type="EMBL" id="KAE9458048.1"/>
    </source>
</evidence>
<evidence type="ECO:0000256" key="2">
    <source>
        <dbReference type="ARBA" id="ARBA00004229"/>
    </source>
</evidence>
<feature type="domain" description="Uroporphyrinogen decarboxylase (URO-D)" evidence="16">
    <location>
        <begin position="160"/>
        <end position="176"/>
    </location>
</feature>
<evidence type="ECO:0000256" key="14">
    <source>
        <dbReference type="SAM" id="SignalP"/>
    </source>
</evidence>
<dbReference type="EC" id="4.1.1.37" evidence="6 12"/>
<evidence type="ECO:0000313" key="18">
    <source>
        <dbReference type="Proteomes" id="UP000428333"/>
    </source>
</evidence>
<dbReference type="OrthoDB" id="339900at2759"/>
<keyword evidence="18" id="KW-1185">Reference proteome</keyword>
<dbReference type="PROSITE" id="PS00907">
    <property type="entry name" value="UROD_2"/>
    <property type="match status" value="1"/>
</dbReference>
<evidence type="ECO:0000256" key="6">
    <source>
        <dbReference type="ARBA" id="ARBA00012288"/>
    </source>
</evidence>
<comment type="pathway">
    <text evidence="3 12">Porphyrin-containing compound metabolism; protoporphyrin-IX biosynthesis; coproporphyrinogen-III from 5-aminolevulinate: step 4/4.</text>
</comment>
<evidence type="ECO:0000256" key="8">
    <source>
        <dbReference type="ARBA" id="ARBA00023171"/>
    </source>
</evidence>
<keyword evidence="8" id="KW-0149">Chlorophyll biosynthesis</keyword>
<accession>A0A6A4LUP3</accession>
<protein>
    <recommendedName>
        <fullName evidence="6 12">Uroporphyrinogen decarboxylase</fullName>
        <ecNumber evidence="6 12">4.1.1.37</ecNumber>
    </recommendedName>
</protein>
<evidence type="ECO:0000256" key="3">
    <source>
        <dbReference type="ARBA" id="ARBA00004804"/>
    </source>
</evidence>
<dbReference type="GO" id="GO:0006782">
    <property type="term" value="P:protoporphyrinogen IX biosynthetic process"/>
    <property type="evidence" value="ECO:0007669"/>
    <property type="project" value="UniProtKB-UniPathway"/>
</dbReference>
<dbReference type="InterPro" id="IPR000257">
    <property type="entry name" value="Uroporphyrinogen_deCOase"/>
</dbReference>
<dbReference type="Gene3D" id="3.20.20.210">
    <property type="match status" value="1"/>
</dbReference>
<feature type="non-terminal residue" evidence="17">
    <location>
        <position position="1"/>
    </location>
</feature>
<dbReference type="CDD" id="cd00717">
    <property type="entry name" value="URO-D"/>
    <property type="match status" value="1"/>
</dbReference>
<gene>
    <name evidence="17" type="ORF">C3L33_10049</name>
</gene>
<dbReference type="EMBL" id="QEFC01001439">
    <property type="protein sequence ID" value="KAE9458048.1"/>
    <property type="molecule type" value="Genomic_DNA"/>
</dbReference>
<dbReference type="Pfam" id="PF01208">
    <property type="entry name" value="URO-D"/>
    <property type="match status" value="1"/>
</dbReference>